<evidence type="ECO:0000256" key="10">
    <source>
        <dbReference type="ARBA" id="ARBA00022840"/>
    </source>
</evidence>
<organism evidence="16 17">
    <name type="scientific">Persicirhabdus sediminis</name>
    <dbReference type="NCBI Taxonomy" id="454144"/>
    <lineage>
        <taxon>Bacteria</taxon>
        <taxon>Pseudomonadati</taxon>
        <taxon>Verrucomicrobiota</taxon>
        <taxon>Verrucomicrobiia</taxon>
        <taxon>Verrucomicrobiales</taxon>
        <taxon>Verrucomicrobiaceae</taxon>
        <taxon>Persicirhabdus</taxon>
    </lineage>
</organism>
<comment type="similarity">
    <text evidence="2 13">Belongs to the SUA5 family.</text>
</comment>
<evidence type="ECO:0000256" key="13">
    <source>
        <dbReference type="PIRNR" id="PIRNR004930"/>
    </source>
</evidence>
<dbReference type="GO" id="GO:0005737">
    <property type="term" value="C:cytoplasm"/>
    <property type="evidence" value="ECO:0007669"/>
    <property type="project" value="UniProtKB-SubCell"/>
</dbReference>
<dbReference type="GO" id="GO:0000049">
    <property type="term" value="F:tRNA binding"/>
    <property type="evidence" value="ECO:0007669"/>
    <property type="project" value="TreeGrafter"/>
</dbReference>
<dbReference type="InterPro" id="IPR017945">
    <property type="entry name" value="DHBP_synth_RibB-like_a/b_dom"/>
</dbReference>
<dbReference type="Gene3D" id="3.90.870.10">
    <property type="entry name" value="DHBP synthase"/>
    <property type="match status" value="1"/>
</dbReference>
<comment type="caution">
    <text evidence="16">The sequence shown here is derived from an EMBL/GenBank/DDBJ whole genome shotgun (WGS) entry which is preliminary data.</text>
</comment>
<evidence type="ECO:0000256" key="14">
    <source>
        <dbReference type="PIRSR" id="PIRSR004930-1"/>
    </source>
</evidence>
<comment type="subcellular location">
    <subcellularLocation>
        <location evidence="1 13">Cytoplasm</location>
    </subcellularLocation>
</comment>
<feature type="binding site" evidence="14">
    <location>
        <position position="186"/>
    </location>
    <ligand>
        <name>L-threonine</name>
        <dbReference type="ChEBI" id="CHEBI:57926"/>
    </ligand>
</feature>
<keyword evidence="17" id="KW-1185">Reference proteome</keyword>
<dbReference type="EMBL" id="JAENIM010000029">
    <property type="protein sequence ID" value="MBK1790647.1"/>
    <property type="molecule type" value="Genomic_DNA"/>
</dbReference>
<evidence type="ECO:0000256" key="2">
    <source>
        <dbReference type="ARBA" id="ARBA00007663"/>
    </source>
</evidence>
<evidence type="ECO:0000313" key="16">
    <source>
        <dbReference type="EMBL" id="MBK1790647.1"/>
    </source>
</evidence>
<keyword evidence="10 13" id="KW-0067">ATP-binding</keyword>
<keyword evidence="9 13" id="KW-0547">Nucleotide-binding</keyword>
<evidence type="ECO:0000259" key="15">
    <source>
        <dbReference type="PROSITE" id="PS51163"/>
    </source>
</evidence>
<keyword evidence="7 13" id="KW-0819">tRNA processing</keyword>
<dbReference type="InterPro" id="IPR038385">
    <property type="entry name" value="Sua5/YwlC_C"/>
</dbReference>
<feature type="binding site" evidence="14">
    <location>
        <position position="122"/>
    </location>
    <ligand>
        <name>L-threonine</name>
        <dbReference type="ChEBI" id="CHEBI:57926"/>
    </ligand>
</feature>
<feature type="binding site" evidence="14">
    <location>
        <position position="69"/>
    </location>
    <ligand>
        <name>L-threonine</name>
        <dbReference type="ChEBI" id="CHEBI:57926"/>
    </ligand>
</feature>
<dbReference type="AlphaFoldDB" id="A0A8J7MCJ1"/>
<evidence type="ECO:0000256" key="1">
    <source>
        <dbReference type="ARBA" id="ARBA00004496"/>
    </source>
</evidence>
<reference evidence="16" key="1">
    <citation type="submission" date="2021-01" db="EMBL/GenBank/DDBJ databases">
        <title>Modified the classification status of verrucomicrobia.</title>
        <authorList>
            <person name="Feng X."/>
        </authorList>
    </citation>
    <scope>NUCLEOTIDE SEQUENCE</scope>
    <source>
        <strain evidence="16">_KCTC 22039</strain>
    </source>
</reference>
<feature type="binding site" evidence="14">
    <location>
        <position position="126"/>
    </location>
    <ligand>
        <name>L-threonine</name>
        <dbReference type="ChEBI" id="CHEBI:57926"/>
    </ligand>
</feature>
<dbReference type="InterPro" id="IPR010923">
    <property type="entry name" value="T(6)A37_SUA5"/>
</dbReference>
<feature type="binding site" evidence="14">
    <location>
        <position position="156"/>
    </location>
    <ligand>
        <name>ATP</name>
        <dbReference type="ChEBI" id="CHEBI:30616"/>
    </ligand>
</feature>
<accession>A0A8J7MCJ1</accession>
<feature type="binding site" evidence="14">
    <location>
        <position position="60"/>
    </location>
    <ligand>
        <name>ATP</name>
        <dbReference type="ChEBI" id="CHEBI:30616"/>
    </ligand>
</feature>
<evidence type="ECO:0000256" key="3">
    <source>
        <dbReference type="ARBA" id="ARBA00012584"/>
    </source>
</evidence>
<dbReference type="GO" id="GO:0006450">
    <property type="term" value="P:regulation of translational fidelity"/>
    <property type="evidence" value="ECO:0007669"/>
    <property type="project" value="TreeGrafter"/>
</dbReference>
<evidence type="ECO:0000256" key="11">
    <source>
        <dbReference type="ARBA" id="ARBA00029774"/>
    </source>
</evidence>
<feature type="binding site" evidence="14">
    <location>
        <position position="205"/>
    </location>
    <ligand>
        <name>ATP</name>
        <dbReference type="ChEBI" id="CHEBI:30616"/>
    </ligand>
</feature>
<feature type="binding site" evidence="14">
    <location>
        <position position="148"/>
    </location>
    <ligand>
        <name>ATP</name>
        <dbReference type="ChEBI" id="CHEBI:30616"/>
    </ligand>
</feature>
<dbReference type="GO" id="GO:0008033">
    <property type="term" value="P:tRNA processing"/>
    <property type="evidence" value="ECO:0007669"/>
    <property type="project" value="UniProtKB-KW"/>
</dbReference>
<dbReference type="Pfam" id="PF01300">
    <property type="entry name" value="Sua5_yciO_yrdC"/>
    <property type="match status" value="1"/>
</dbReference>
<evidence type="ECO:0000256" key="7">
    <source>
        <dbReference type="ARBA" id="ARBA00022694"/>
    </source>
</evidence>
<keyword evidence="5 13" id="KW-0963">Cytoplasm</keyword>
<dbReference type="InterPro" id="IPR006070">
    <property type="entry name" value="Sua5-like_dom"/>
</dbReference>
<dbReference type="Proteomes" id="UP000624703">
    <property type="component" value="Unassembled WGS sequence"/>
</dbReference>
<feature type="binding site" evidence="14">
    <location>
        <position position="248"/>
    </location>
    <ligand>
        <name>ATP</name>
        <dbReference type="ChEBI" id="CHEBI:30616"/>
    </ligand>
</feature>
<dbReference type="SUPFAM" id="SSF55821">
    <property type="entry name" value="YrdC/RibB"/>
    <property type="match status" value="1"/>
</dbReference>
<dbReference type="GO" id="GO:0061710">
    <property type="term" value="F:L-threonylcarbamoyladenylate synthase"/>
    <property type="evidence" value="ECO:0007669"/>
    <property type="project" value="UniProtKB-EC"/>
</dbReference>
<dbReference type="PANTHER" id="PTHR17490">
    <property type="entry name" value="SUA5"/>
    <property type="match status" value="1"/>
</dbReference>
<dbReference type="PIRSF" id="PIRSF004930">
    <property type="entry name" value="Tln_factor_SUA5"/>
    <property type="match status" value="1"/>
</dbReference>
<dbReference type="FunFam" id="3.90.870.10:FF:000009">
    <property type="entry name" value="Threonylcarbamoyl-AMP synthase, putative"/>
    <property type="match status" value="1"/>
</dbReference>
<gene>
    <name evidence="16" type="ORF">JIN82_05700</name>
</gene>
<evidence type="ECO:0000256" key="6">
    <source>
        <dbReference type="ARBA" id="ARBA00022679"/>
    </source>
</evidence>
<dbReference type="Gene3D" id="3.40.50.11030">
    <property type="entry name" value="Threonylcarbamoyl-AMP synthase, C-terminal domain"/>
    <property type="match status" value="1"/>
</dbReference>
<feature type="domain" description="YrdC-like" evidence="15">
    <location>
        <begin position="15"/>
        <end position="209"/>
    </location>
</feature>
<dbReference type="Pfam" id="PF03481">
    <property type="entry name" value="Sua5_C"/>
    <property type="match status" value="1"/>
</dbReference>
<proteinExistence type="inferred from homology"/>
<evidence type="ECO:0000313" key="17">
    <source>
        <dbReference type="Proteomes" id="UP000624703"/>
    </source>
</evidence>
<dbReference type="PANTHER" id="PTHR17490:SF16">
    <property type="entry name" value="THREONYLCARBAMOYL-AMP SYNTHASE"/>
    <property type="match status" value="1"/>
</dbReference>
<evidence type="ECO:0000256" key="8">
    <source>
        <dbReference type="ARBA" id="ARBA00022695"/>
    </source>
</evidence>
<dbReference type="PROSITE" id="PS51163">
    <property type="entry name" value="YRDC"/>
    <property type="match status" value="1"/>
</dbReference>
<sequence length="349" mass="37518">MSTTKIIEADPEDPQIAINAAAELLAAGEIVALPTETVYGLAANALDENAVAKIFEAKDRPSYDPLIVHVAKPEDVHLVAEIPAEVEETINKLMAEFWPGALTFVLPKKDSVPDSVTAGLPTVAVRMSAHPVMRAICKKFGKPIAAPSANLFGRISPTSAQAVLKELGGRIPAIIDGGACLNGLESTIVKVQPGKKSKDEIVLLRSGPVTREMMLPFGKMVKPKVKRDAEGKADAKAQESPGMLDSHYSPVTPFKLLEKPEDFVAEEGKVYALLSHRGTSKAGYLHLHDWDTVEILSPGKGKLSEAAVRLFYCMRKLDEAGVDMIVAEPLSEVGIGVAIMDRLRRASEK</sequence>
<dbReference type="RefSeq" id="WP_200310676.1">
    <property type="nucleotide sequence ID" value="NZ_JAENIM010000029.1"/>
</dbReference>
<evidence type="ECO:0000256" key="5">
    <source>
        <dbReference type="ARBA" id="ARBA00022490"/>
    </source>
</evidence>
<dbReference type="InterPro" id="IPR050156">
    <property type="entry name" value="TC-AMP_synthase_SUA5"/>
</dbReference>
<name>A0A8J7MCJ1_9BACT</name>
<evidence type="ECO:0000256" key="12">
    <source>
        <dbReference type="ARBA" id="ARBA00048366"/>
    </source>
</evidence>
<evidence type="ECO:0000256" key="4">
    <source>
        <dbReference type="ARBA" id="ARBA00015492"/>
    </source>
</evidence>
<feature type="binding site" evidence="14">
    <location>
        <position position="146"/>
    </location>
    <ligand>
        <name>L-threonine</name>
        <dbReference type="ChEBI" id="CHEBI:57926"/>
    </ligand>
</feature>
<comment type="function">
    <text evidence="13">Required for the formation of a threonylcarbamoyl group on adenosine at position 37 (t(6)A37) in tRNAs that read codons beginning with adenine.</text>
</comment>
<dbReference type="GO" id="GO:0005524">
    <property type="term" value="F:ATP binding"/>
    <property type="evidence" value="ECO:0007669"/>
    <property type="project" value="UniProtKB-UniRule"/>
</dbReference>
<dbReference type="InterPro" id="IPR005145">
    <property type="entry name" value="Sua5_C"/>
</dbReference>
<evidence type="ECO:0000256" key="9">
    <source>
        <dbReference type="ARBA" id="ARBA00022741"/>
    </source>
</evidence>
<dbReference type="NCBIfam" id="TIGR00057">
    <property type="entry name" value="L-threonylcarbamoyladenylate synthase"/>
    <property type="match status" value="1"/>
</dbReference>
<feature type="binding site" evidence="14">
    <location>
        <position position="37"/>
    </location>
    <ligand>
        <name>L-threonine</name>
        <dbReference type="ChEBI" id="CHEBI:57926"/>
    </ligand>
</feature>
<dbReference type="GO" id="GO:0003725">
    <property type="term" value="F:double-stranded RNA binding"/>
    <property type="evidence" value="ECO:0007669"/>
    <property type="project" value="UniProtKB-UniRule"/>
</dbReference>
<comment type="catalytic activity">
    <reaction evidence="12 13">
        <text>L-threonine + hydrogencarbonate + ATP = L-threonylcarbamoyladenylate + diphosphate + H2O</text>
        <dbReference type="Rhea" id="RHEA:36407"/>
        <dbReference type="ChEBI" id="CHEBI:15377"/>
        <dbReference type="ChEBI" id="CHEBI:17544"/>
        <dbReference type="ChEBI" id="CHEBI:30616"/>
        <dbReference type="ChEBI" id="CHEBI:33019"/>
        <dbReference type="ChEBI" id="CHEBI:57926"/>
        <dbReference type="ChEBI" id="CHEBI:73682"/>
        <dbReference type="EC" id="2.7.7.87"/>
    </reaction>
</comment>
<protein>
    <recommendedName>
        <fullName evidence="4 13">Threonylcarbamoyl-AMP synthase</fullName>
        <shortName evidence="13">TC-AMP synthase</shortName>
        <ecNumber evidence="3 13">2.7.7.87</ecNumber>
    </recommendedName>
    <alternativeName>
        <fullName evidence="11 13">L-threonylcarbamoyladenylate synthase</fullName>
    </alternativeName>
</protein>
<dbReference type="EC" id="2.7.7.87" evidence="3 13"/>
<keyword evidence="6 13" id="KW-0808">Transferase</keyword>
<keyword evidence="8 13" id="KW-0548">Nucleotidyltransferase</keyword>